<dbReference type="Pfam" id="PF00884">
    <property type="entry name" value="Sulfatase"/>
    <property type="match status" value="1"/>
</dbReference>
<evidence type="ECO:0000256" key="6">
    <source>
        <dbReference type="ARBA" id="ARBA00023136"/>
    </source>
</evidence>
<feature type="domain" description="Sulfatase N-terminal" evidence="8">
    <location>
        <begin position="244"/>
        <end position="541"/>
    </location>
</feature>
<evidence type="ECO:0000256" key="2">
    <source>
        <dbReference type="ARBA" id="ARBA00004936"/>
    </source>
</evidence>
<dbReference type="GO" id="GO:0005886">
    <property type="term" value="C:plasma membrane"/>
    <property type="evidence" value="ECO:0007669"/>
    <property type="project" value="UniProtKB-SubCell"/>
</dbReference>
<comment type="caution">
    <text evidence="9">The sequence shown here is derived from an EMBL/GenBank/DDBJ whole genome shotgun (WGS) entry which is preliminary data.</text>
</comment>
<evidence type="ECO:0000256" key="1">
    <source>
        <dbReference type="ARBA" id="ARBA00004651"/>
    </source>
</evidence>
<evidence type="ECO:0000256" key="5">
    <source>
        <dbReference type="ARBA" id="ARBA00022989"/>
    </source>
</evidence>
<feature type="transmembrane region" description="Helical" evidence="7">
    <location>
        <begin position="126"/>
        <end position="147"/>
    </location>
</feature>
<dbReference type="InterPro" id="IPR017850">
    <property type="entry name" value="Alkaline_phosphatase_core_sf"/>
</dbReference>
<accession>A0A365L2K9</accession>
<feature type="transmembrane region" description="Helical" evidence="7">
    <location>
        <begin position="75"/>
        <end position="92"/>
    </location>
</feature>
<dbReference type="CDD" id="cd16015">
    <property type="entry name" value="LTA_synthase"/>
    <property type="match status" value="1"/>
</dbReference>
<dbReference type="AlphaFoldDB" id="A0A365L2K9"/>
<dbReference type="InterPro" id="IPR050448">
    <property type="entry name" value="OpgB/LTA_synthase_biosynth"/>
</dbReference>
<reference evidence="9 10" key="1">
    <citation type="submission" date="2018-06" db="EMBL/GenBank/DDBJ databases">
        <title>The draft genome sequences of strains SCU63 and S1.</title>
        <authorList>
            <person name="Gan L."/>
        </authorList>
    </citation>
    <scope>NUCLEOTIDE SEQUENCE [LARGE SCALE GENOMIC DNA]</scope>
    <source>
        <strain evidence="9 10">SCU63</strain>
    </source>
</reference>
<dbReference type="Proteomes" id="UP000251002">
    <property type="component" value="Unassembled WGS sequence"/>
</dbReference>
<evidence type="ECO:0000259" key="8">
    <source>
        <dbReference type="Pfam" id="PF00884"/>
    </source>
</evidence>
<gene>
    <name evidence="9" type="ORF">DP120_08365</name>
</gene>
<dbReference type="Gene3D" id="3.40.720.10">
    <property type="entry name" value="Alkaline Phosphatase, subunit A"/>
    <property type="match status" value="1"/>
</dbReference>
<feature type="transmembrane region" description="Helical" evidence="7">
    <location>
        <begin position="53"/>
        <end position="70"/>
    </location>
</feature>
<evidence type="ECO:0000313" key="10">
    <source>
        <dbReference type="Proteomes" id="UP000251002"/>
    </source>
</evidence>
<organism evidence="9 10">
    <name type="scientific">Planococcus halotolerans</name>
    <dbReference type="NCBI Taxonomy" id="2233542"/>
    <lineage>
        <taxon>Bacteria</taxon>
        <taxon>Bacillati</taxon>
        <taxon>Bacillota</taxon>
        <taxon>Bacilli</taxon>
        <taxon>Bacillales</taxon>
        <taxon>Caryophanaceae</taxon>
        <taxon>Planococcus</taxon>
    </lineage>
</organism>
<evidence type="ECO:0000256" key="7">
    <source>
        <dbReference type="SAM" id="Phobius"/>
    </source>
</evidence>
<comment type="pathway">
    <text evidence="2">Cell wall biogenesis; lipoteichoic acid biosynthesis.</text>
</comment>
<keyword evidence="10" id="KW-1185">Reference proteome</keyword>
<comment type="subcellular location">
    <subcellularLocation>
        <location evidence="1">Cell membrane</location>
        <topology evidence="1">Multi-pass membrane protein</topology>
    </subcellularLocation>
</comment>
<dbReference type="PANTHER" id="PTHR47371">
    <property type="entry name" value="LIPOTEICHOIC ACID SYNTHASE"/>
    <property type="match status" value="1"/>
</dbReference>
<dbReference type="SUPFAM" id="SSF53649">
    <property type="entry name" value="Alkaline phosphatase-like"/>
    <property type="match status" value="1"/>
</dbReference>
<protein>
    <recommendedName>
        <fullName evidence="8">Sulfatase N-terminal domain-containing protein</fullName>
    </recommendedName>
</protein>
<keyword evidence="4 7" id="KW-0812">Transmembrane</keyword>
<dbReference type="EMBL" id="QLZR01000002">
    <property type="protein sequence ID" value="RAZ79607.1"/>
    <property type="molecule type" value="Genomic_DNA"/>
</dbReference>
<keyword evidence="5 7" id="KW-1133">Transmembrane helix</keyword>
<proteinExistence type="predicted"/>
<evidence type="ECO:0000256" key="4">
    <source>
        <dbReference type="ARBA" id="ARBA00022692"/>
    </source>
</evidence>
<evidence type="ECO:0000313" key="9">
    <source>
        <dbReference type="EMBL" id="RAZ79607.1"/>
    </source>
</evidence>
<dbReference type="RefSeq" id="WP_112223174.1">
    <property type="nucleotide sequence ID" value="NZ_CP196859.1"/>
</dbReference>
<dbReference type="InterPro" id="IPR000917">
    <property type="entry name" value="Sulfatase_N"/>
</dbReference>
<keyword evidence="6 7" id="KW-0472">Membrane</keyword>
<evidence type="ECO:0000256" key="3">
    <source>
        <dbReference type="ARBA" id="ARBA00022475"/>
    </source>
</evidence>
<feature type="transmembrane region" description="Helical" evidence="7">
    <location>
        <begin position="154"/>
        <end position="172"/>
    </location>
</feature>
<dbReference type="PANTHER" id="PTHR47371:SF3">
    <property type="entry name" value="PHOSPHOGLYCEROL TRANSFERASE I"/>
    <property type="match status" value="1"/>
</dbReference>
<keyword evidence="3" id="KW-1003">Cell membrane</keyword>
<name>A0A365L2K9_9BACL</name>
<sequence length="703" mass="79809">MKIPKLNKTATRILTLIFMVALPLVTLIAAELIVRKVLTLPIGQWYTDFDKRVYVNVLLVLALFNIFYILPRRWYMLSGVILSTLLLIFAFANKIKMELRSSPVALGDFYLLDELGGFELPVDFNIFLLVLAGIGLLSVLAVIFLASPQLKENWLLKIAVFCLSAFFLFALWTDKPFSPMQEANFQTSWWKLEVALMQNGVLGNFVLLAKEAEVEPLENYSVEILNTIGAEYEPAPADNDGEKPNVIFLMSESFVDPYFFGEEHFKQDPIPNFRKYFNESLHGYMYSPEFGGGTANVEFEALTGFSMQFMRADFVPYQLFVKKPLPSAAYTFRAAGYETTAIHTYFGWFYQRETVYKQLGFDQFISGDFMDLDRPNNSSQSFPEDKHITNSVLETIDYTKGPDFIHAVAAEGHMPYLEKGESEFVKEGALPPETQPYLNYYTDVANNIDEELGRFIENLEQRDEPSIVVFFGDHYPAFPNGNELYGANGAGIVDDMLNNYDDYVATHKVPYFVWQSEGNEAQELDISPNQFGPITMEMAGVEGNTFTAILDRMREKDEAVIPYAQWKSQMGDNSKEMEDLEVIQYDWLHGERYSADLLPNMEFSPVSDYHLGLYPEMAVQRVTEKGTLYEIFVEGAPKYAKLLVDGEEVEEIAWRKAEPGVAAFSVSQDRISAGADVQFAVLNSRGAMLSQTESFNISTMLQE</sequence>